<dbReference type="EMBL" id="CP158367">
    <property type="protein sequence ID" value="XBX74879.1"/>
    <property type="molecule type" value="Genomic_DNA"/>
</dbReference>
<dbReference type="AlphaFoldDB" id="A0AAU7VL73"/>
<gene>
    <name evidence="1" type="ORF">PRVXT_002940</name>
</gene>
<sequence>MGKFLKHLRKDKWYHGTTLRNWKSICKAGIQTQHNTGMENDFGYGFYLTPKKQEAEKYIINQLDSSFSSPDMLPNTKEFRLSPEALIPVIIEFTFTPLKWYESGDYNFKILNNYDEEFADFVFYNRTENIEGEKQHNYDFMTY</sequence>
<dbReference type="RefSeq" id="WP_350343628.1">
    <property type="nucleotide sequence ID" value="NZ_CP158367.1"/>
</dbReference>
<evidence type="ECO:0000313" key="1">
    <source>
        <dbReference type="EMBL" id="XBX74879.1"/>
    </source>
</evidence>
<reference evidence="1" key="2">
    <citation type="submission" date="2024-06" db="EMBL/GenBank/DDBJ databases">
        <authorList>
            <person name="Petrova K.O."/>
            <person name="Toshchakov S.V."/>
            <person name="Boltjanskaja Y.V."/>
            <person name="Kevbrin V."/>
        </authorList>
    </citation>
    <scope>NUCLEOTIDE SEQUENCE</scope>
    <source>
        <strain evidence="1">Z-910T</strain>
    </source>
</reference>
<organism evidence="1">
    <name type="scientific">Proteinivorax tanatarense</name>
    <dbReference type="NCBI Taxonomy" id="1260629"/>
    <lineage>
        <taxon>Bacteria</taxon>
        <taxon>Bacillati</taxon>
        <taxon>Bacillota</taxon>
        <taxon>Clostridia</taxon>
        <taxon>Eubacteriales</taxon>
        <taxon>Proteinivoracaceae</taxon>
        <taxon>Proteinivorax</taxon>
    </lineage>
</organism>
<reference evidence="1" key="1">
    <citation type="journal article" date="2013" name="Extremophiles">
        <title>Proteinivorax tanatarense gen. nov., sp. nov., an anaerobic, haloalkaliphilic, proteolytic bacterium isolated from a decaying algal bloom, and proposal of Proteinivoraceae fam. nov.</title>
        <authorList>
            <person name="Kevbrin V."/>
            <person name="Boltyanskaya Y."/>
            <person name="Zhilina T."/>
            <person name="Kolganova T."/>
            <person name="Lavrentjeva E."/>
            <person name="Kuznetsov B."/>
        </authorList>
    </citation>
    <scope>NUCLEOTIDE SEQUENCE</scope>
    <source>
        <strain evidence="1">Z-910T</strain>
    </source>
</reference>
<accession>A0AAU7VL73</accession>
<dbReference type="SUPFAM" id="SSF56399">
    <property type="entry name" value="ADP-ribosylation"/>
    <property type="match status" value="1"/>
</dbReference>
<proteinExistence type="predicted"/>
<dbReference type="Gene3D" id="3.90.175.10">
    <property type="entry name" value="Diphtheria Toxin, domain 1"/>
    <property type="match status" value="1"/>
</dbReference>
<name>A0AAU7VL73_9FIRM</name>
<protein>
    <submittedName>
        <fullName evidence="1">DUF3990 domain-containing protein</fullName>
    </submittedName>
</protein>